<keyword evidence="8" id="KW-1185">Reference proteome</keyword>
<dbReference type="EMBL" id="CP000806">
    <property type="protein sequence ID" value="ACB50909.1"/>
    <property type="molecule type" value="Genomic_DNA"/>
</dbReference>
<dbReference type="PROSITE" id="PS51626">
    <property type="entry name" value="SAM_MT_TRM1"/>
    <property type="match status" value="1"/>
</dbReference>
<dbReference type="InterPro" id="IPR029063">
    <property type="entry name" value="SAM-dependent_MTases_sf"/>
</dbReference>
<keyword evidence="5" id="KW-0819">tRNA processing</keyword>
<dbReference type="HOGENOM" id="CLU_010862_5_1_3"/>
<dbReference type="Gene3D" id="3.40.50.150">
    <property type="entry name" value="Vaccinia Virus protein VP39"/>
    <property type="match status" value="1"/>
</dbReference>
<accession>B1WXS2</accession>
<dbReference type="STRING" id="43989.cce_1559"/>
<name>B1WXS2_CROS5</name>
<dbReference type="InterPro" id="IPR042296">
    <property type="entry name" value="tRNA_met_Trm1_C"/>
</dbReference>
<keyword evidence="2" id="KW-0489">Methyltransferase</keyword>
<dbReference type="SUPFAM" id="SSF53335">
    <property type="entry name" value="S-adenosyl-L-methionine-dependent methyltransferases"/>
    <property type="match status" value="1"/>
</dbReference>
<reference evidence="7 8" key="1">
    <citation type="journal article" date="2008" name="Proc. Natl. Acad. Sci. U.S.A.">
        <title>The genome of Cyanothece 51142, a unicellular diazotrophic cyanobacterium important in the marine nitrogen cycle.</title>
        <authorList>
            <person name="Welsh E.A."/>
            <person name="Liberton M."/>
            <person name="Stoeckel J."/>
            <person name="Loh T."/>
            <person name="Elvitigala T."/>
            <person name="Wang C."/>
            <person name="Wollam A."/>
            <person name="Fulton R.S."/>
            <person name="Clifton S.W."/>
            <person name="Jacobs J.M."/>
            <person name="Aurora R."/>
            <person name="Ghosh B.K."/>
            <person name="Sherman L.A."/>
            <person name="Smith R.D."/>
            <person name="Wilson R.K."/>
            <person name="Pakrasi H.B."/>
        </authorList>
    </citation>
    <scope>NUCLEOTIDE SEQUENCE [LARGE SCALE GENOMIC DNA]</scope>
    <source>
        <strain evidence="8">ATCC 51142 / BH68</strain>
    </source>
</reference>
<evidence type="ECO:0000256" key="4">
    <source>
        <dbReference type="ARBA" id="ARBA00022691"/>
    </source>
</evidence>
<evidence type="ECO:0000256" key="6">
    <source>
        <dbReference type="ARBA" id="ARBA00022884"/>
    </source>
</evidence>
<evidence type="ECO:0000313" key="8">
    <source>
        <dbReference type="Proteomes" id="UP000001203"/>
    </source>
</evidence>
<dbReference type="PANTHER" id="PTHR10631">
    <property type="entry name" value="N 2 ,N 2 -DIMETHYLGUANOSINE TRNA METHYLTRANSFERASE"/>
    <property type="match status" value="1"/>
</dbReference>
<dbReference type="GO" id="GO:0000049">
    <property type="term" value="F:tRNA binding"/>
    <property type="evidence" value="ECO:0007669"/>
    <property type="project" value="UniProtKB-KW"/>
</dbReference>
<dbReference type="eggNOG" id="COG1867">
    <property type="taxonomic scope" value="Bacteria"/>
</dbReference>
<dbReference type="Gene3D" id="3.30.56.70">
    <property type="entry name" value="N2,N2-dimethylguanosine tRNA methyltransferase, C-terminal domain"/>
    <property type="match status" value="1"/>
</dbReference>
<keyword evidence="3" id="KW-0808">Transferase</keyword>
<gene>
    <name evidence="7" type="ordered locus">cce_1559</name>
</gene>
<dbReference type="KEGG" id="cyt:cce_1559"/>
<keyword evidence="6" id="KW-0694">RNA-binding</keyword>
<dbReference type="GO" id="GO:0016423">
    <property type="term" value="F:tRNA (guanine) methyltransferase activity"/>
    <property type="evidence" value="ECO:0007669"/>
    <property type="project" value="InterPro"/>
</dbReference>
<dbReference type="PANTHER" id="PTHR10631:SF9">
    <property type="entry name" value="TRNA (GUANINE(26)-N(2))-DIMETHYLTRANSFERASE"/>
    <property type="match status" value="1"/>
</dbReference>
<dbReference type="Pfam" id="PF02005">
    <property type="entry name" value="TRM"/>
    <property type="match status" value="1"/>
</dbReference>
<protein>
    <submittedName>
        <fullName evidence="7">tRNA (Guanine-N(2)-)-methyltransferase</fullName>
    </submittedName>
</protein>
<evidence type="ECO:0000256" key="5">
    <source>
        <dbReference type="ARBA" id="ARBA00022694"/>
    </source>
</evidence>
<evidence type="ECO:0000256" key="3">
    <source>
        <dbReference type="ARBA" id="ARBA00022679"/>
    </source>
</evidence>
<dbReference type="Proteomes" id="UP000001203">
    <property type="component" value="Chromosome circular"/>
</dbReference>
<sequence length="384" mass="43509">MMNDESLICEETANFTLGNTFYRSQSKITRDLGVLAAKIYKSEQGRLRVLDAMTGCGVRSIRYYLESDADFIWSNDSNPENKAVIEYNLGFILQKNKGKITYKNANNIFFECFNNKDYYDFVDVDAFGSPNPYLSTVLWATKINGLIYVTCTDGRTGTGHLPENCLQNYGSYGRSHPAAQEQVLRLIIGSSLQEAATMGLGIEPIFAYFSGSTYRVMLRLLPKINLSLDNYGFLGYCHHCGEYTTISYKQLGKVNCYHQQENKYYNYTISGAMWLGNLHNKEYLKTMKNLAISLKWSTVSDLLSIMIHESNFPPYFYTLGEIGRRGKLDIPKRSQLIEALENDGFQATNTHINSQAIKTNASLKQCIEISEKLINNSKVGKIND</sequence>
<keyword evidence="1" id="KW-0820">tRNA-binding</keyword>
<dbReference type="AlphaFoldDB" id="B1WXS2"/>
<organism evidence="7 8">
    <name type="scientific">Crocosphaera subtropica (strain ATCC 51142 / BH68)</name>
    <name type="common">Cyanothece sp. (strain ATCC 51142)</name>
    <dbReference type="NCBI Taxonomy" id="43989"/>
    <lineage>
        <taxon>Bacteria</taxon>
        <taxon>Bacillati</taxon>
        <taxon>Cyanobacteriota</taxon>
        <taxon>Cyanophyceae</taxon>
        <taxon>Oscillatoriophycideae</taxon>
        <taxon>Chroococcales</taxon>
        <taxon>Aphanothecaceae</taxon>
        <taxon>Crocosphaera</taxon>
        <taxon>Crocosphaera subtropica</taxon>
    </lineage>
</organism>
<proteinExistence type="predicted"/>
<keyword evidence="4" id="KW-0949">S-adenosyl-L-methionine</keyword>
<evidence type="ECO:0000256" key="2">
    <source>
        <dbReference type="ARBA" id="ARBA00022603"/>
    </source>
</evidence>
<dbReference type="InterPro" id="IPR002905">
    <property type="entry name" value="Trm1"/>
</dbReference>
<dbReference type="GO" id="GO:0002940">
    <property type="term" value="P:tRNA N2-guanine methylation"/>
    <property type="evidence" value="ECO:0007669"/>
    <property type="project" value="TreeGrafter"/>
</dbReference>
<evidence type="ECO:0000256" key="1">
    <source>
        <dbReference type="ARBA" id="ARBA00022555"/>
    </source>
</evidence>
<dbReference type="OrthoDB" id="448459at2"/>
<evidence type="ECO:0000313" key="7">
    <source>
        <dbReference type="EMBL" id="ACB50909.1"/>
    </source>
</evidence>